<dbReference type="Pfam" id="PF01501">
    <property type="entry name" value="Glyco_transf_8"/>
    <property type="match status" value="1"/>
</dbReference>
<sequence>MNKVIFTLAIGGNPMYQAAIHSFRHYAEKVGADLVVADALTFKVDIQSPKFGANPAWAEKLRIGQLLDEYDRVLYLDADILVHPDTEDIFQKYDDLDTVYMLNEGEVCARHHEKSLIENVLGEIDWPTFNNKPVYYNVGVILASRGCRLFDFATLSRLQAVCNEIRFYEQTLFNYELFRNHLRHQSISSDFNRMDMFGKDDYCHKGFIHYAGKGYAKNNRRRDIQFLKDFAHLYQDIINEQEISRLKQIAWQQFLNKVYQKYPLPNALIRFLSTLFVPR</sequence>
<dbReference type="EMBL" id="MAUJ01000009">
    <property type="protein sequence ID" value="OCQ19154.1"/>
    <property type="molecule type" value="Genomic_DNA"/>
</dbReference>
<proteinExistence type="predicted"/>
<comment type="caution">
    <text evidence="1">The sequence shown here is derived from an EMBL/GenBank/DDBJ whole genome shotgun (WGS) entry which is preliminary data.</text>
</comment>
<name>A0A1C0TKL4_9GAMM</name>
<dbReference type="OrthoDB" id="6284213at2"/>
<protein>
    <recommendedName>
        <fullName evidence="3">Glycosyl transferase</fullName>
    </recommendedName>
</protein>
<dbReference type="Proteomes" id="UP000093366">
    <property type="component" value="Unassembled WGS sequence"/>
</dbReference>
<evidence type="ECO:0008006" key="3">
    <source>
        <dbReference type="Google" id="ProtNLM"/>
    </source>
</evidence>
<dbReference type="GO" id="GO:0016757">
    <property type="term" value="F:glycosyltransferase activity"/>
    <property type="evidence" value="ECO:0007669"/>
    <property type="project" value="InterPro"/>
</dbReference>
<dbReference type="AlphaFoldDB" id="A0A1C0TKL4"/>
<organism evidence="1 2">
    <name type="scientific">Pseudoalteromonas luteoviolacea</name>
    <dbReference type="NCBI Taxonomy" id="43657"/>
    <lineage>
        <taxon>Bacteria</taxon>
        <taxon>Pseudomonadati</taxon>
        <taxon>Pseudomonadota</taxon>
        <taxon>Gammaproteobacteria</taxon>
        <taxon>Alteromonadales</taxon>
        <taxon>Pseudoalteromonadaceae</taxon>
        <taxon>Pseudoalteromonas</taxon>
    </lineage>
</organism>
<dbReference type="InterPro" id="IPR029044">
    <property type="entry name" value="Nucleotide-diphossugar_trans"/>
</dbReference>
<reference evidence="2" key="1">
    <citation type="submission" date="2016-07" db="EMBL/GenBank/DDBJ databases">
        <authorList>
            <person name="Florea S."/>
            <person name="Webb J.S."/>
            <person name="Jaromczyk J."/>
            <person name="Schardl C.L."/>
        </authorList>
    </citation>
    <scope>NUCLEOTIDE SEQUENCE [LARGE SCALE GENOMIC DNA]</scope>
    <source>
        <strain evidence="2">IPB1</strain>
    </source>
</reference>
<accession>A0A1C0TKL4</accession>
<evidence type="ECO:0000313" key="1">
    <source>
        <dbReference type="EMBL" id="OCQ19154.1"/>
    </source>
</evidence>
<dbReference type="InterPro" id="IPR002495">
    <property type="entry name" value="Glyco_trans_8"/>
</dbReference>
<evidence type="ECO:0000313" key="2">
    <source>
        <dbReference type="Proteomes" id="UP000093366"/>
    </source>
</evidence>
<dbReference type="RefSeq" id="WP_065792361.1">
    <property type="nucleotide sequence ID" value="NZ_MAUJ01000009.1"/>
</dbReference>
<dbReference type="SUPFAM" id="SSF53448">
    <property type="entry name" value="Nucleotide-diphospho-sugar transferases"/>
    <property type="match status" value="1"/>
</dbReference>
<dbReference type="Gene3D" id="3.90.550.10">
    <property type="entry name" value="Spore Coat Polysaccharide Biosynthesis Protein SpsA, Chain A"/>
    <property type="match status" value="1"/>
</dbReference>
<gene>
    <name evidence="1" type="ORF">A7985_20645</name>
</gene>